<evidence type="ECO:0000313" key="2">
    <source>
        <dbReference type="Proteomes" id="UP000249396"/>
    </source>
</evidence>
<reference evidence="1 2" key="1">
    <citation type="journal article" date="2018" name="Aquat. Microb. Ecol.">
        <title>Gammaproteobacterial methanotrophs dominate.</title>
        <authorList>
            <person name="Rissanen A.J."/>
            <person name="Saarenheimo J."/>
            <person name="Tiirola M."/>
            <person name="Peura S."/>
            <person name="Aalto S.L."/>
            <person name="Karvinen A."/>
            <person name="Nykanen H."/>
        </authorList>
    </citation>
    <scope>NUCLEOTIDE SEQUENCE [LARGE SCALE GENOMIC DNA]</scope>
    <source>
        <strain evidence="1">AMbin10</strain>
    </source>
</reference>
<organism evidence="1 2">
    <name type="scientific">Candidatus Methylumidiphilus alinenensis</name>
    <dbReference type="NCBI Taxonomy" id="2202197"/>
    <lineage>
        <taxon>Bacteria</taxon>
        <taxon>Pseudomonadati</taxon>
        <taxon>Pseudomonadota</taxon>
        <taxon>Gammaproteobacteria</taxon>
        <taxon>Methylococcales</taxon>
        <taxon>Candidatus Methylumidiphilus</taxon>
    </lineage>
</organism>
<proteinExistence type="predicted"/>
<evidence type="ECO:0000313" key="1">
    <source>
        <dbReference type="EMBL" id="PZN74668.1"/>
    </source>
</evidence>
<accession>A0A2W4R3F9</accession>
<protein>
    <submittedName>
        <fullName evidence="1">Uncharacterized protein</fullName>
    </submittedName>
</protein>
<comment type="caution">
    <text evidence="1">The sequence shown here is derived from an EMBL/GenBank/DDBJ whole genome shotgun (WGS) entry which is preliminary data.</text>
</comment>
<dbReference type="EMBL" id="QJPH01000416">
    <property type="protein sequence ID" value="PZN74668.1"/>
    <property type="molecule type" value="Genomic_DNA"/>
</dbReference>
<gene>
    <name evidence="1" type="ORF">DM484_20750</name>
</gene>
<sequence>MDASPTGVLFLYVIPAGIAGQIGRIADLHGSAARMHPVAMEGKLDSPPCVLDTGIPAGMTMPLPLAEKFP</sequence>
<dbReference type="AlphaFoldDB" id="A0A2W4R3F9"/>
<dbReference type="Proteomes" id="UP000249396">
    <property type="component" value="Unassembled WGS sequence"/>
</dbReference>
<name>A0A2W4R3F9_9GAMM</name>